<evidence type="ECO:0000256" key="3">
    <source>
        <dbReference type="ARBA" id="ARBA00023163"/>
    </source>
</evidence>
<dbReference type="GO" id="GO:0045892">
    <property type="term" value="P:negative regulation of DNA-templated transcription"/>
    <property type="evidence" value="ECO:0007669"/>
    <property type="project" value="TreeGrafter"/>
</dbReference>
<dbReference type="STRING" id="1407499.HHUB_2427"/>
<dbReference type="KEGG" id="hhb:Hhub_2427"/>
<evidence type="ECO:0000256" key="1">
    <source>
        <dbReference type="ARBA" id="ARBA00023015"/>
    </source>
</evidence>
<evidence type="ECO:0000259" key="4">
    <source>
        <dbReference type="PROSITE" id="PS51077"/>
    </source>
</evidence>
<dbReference type="CDD" id="cd00090">
    <property type="entry name" value="HTH_ARSR"/>
    <property type="match status" value="1"/>
</dbReference>
<dbReference type="InterPro" id="IPR014757">
    <property type="entry name" value="Tscrpt_reg_IclR_C"/>
</dbReference>
<dbReference type="InterPro" id="IPR011991">
    <property type="entry name" value="ArsR-like_HTH"/>
</dbReference>
<feature type="domain" description="HTH iclR-type" evidence="4">
    <location>
        <begin position="11"/>
        <end position="70"/>
    </location>
</feature>
<dbReference type="Gene3D" id="1.10.10.10">
    <property type="entry name" value="Winged helix-like DNA-binding domain superfamily/Winged helix DNA-binding domain"/>
    <property type="match status" value="1"/>
</dbReference>
<dbReference type="InterPro" id="IPR005471">
    <property type="entry name" value="Tscrpt_reg_IclR_N"/>
</dbReference>
<dbReference type="GO" id="GO:0003700">
    <property type="term" value="F:DNA-binding transcription factor activity"/>
    <property type="evidence" value="ECO:0007669"/>
    <property type="project" value="TreeGrafter"/>
</dbReference>
<dbReference type="SUPFAM" id="SSF46785">
    <property type="entry name" value="Winged helix' DNA-binding domain"/>
    <property type="match status" value="1"/>
</dbReference>
<dbReference type="AlphaFoldDB" id="A0A0U5H0H4"/>
<dbReference type="Pfam" id="PF09339">
    <property type="entry name" value="HTH_IclR"/>
    <property type="match status" value="1"/>
</dbReference>
<dbReference type="GO" id="GO:0003677">
    <property type="term" value="F:DNA binding"/>
    <property type="evidence" value="ECO:0007669"/>
    <property type="project" value="UniProtKB-KW"/>
</dbReference>
<dbReference type="PANTHER" id="PTHR30136:SF35">
    <property type="entry name" value="HTH-TYPE TRANSCRIPTIONAL REGULATOR RV1719"/>
    <property type="match status" value="1"/>
</dbReference>
<name>A0A0U5H0H4_9EURY</name>
<feature type="domain" description="IclR-ED" evidence="5">
    <location>
        <begin position="71"/>
        <end position="254"/>
    </location>
</feature>
<keyword evidence="7" id="KW-1185">Reference proteome</keyword>
<dbReference type="InterPro" id="IPR029016">
    <property type="entry name" value="GAF-like_dom_sf"/>
</dbReference>
<dbReference type="SUPFAM" id="SSF55781">
    <property type="entry name" value="GAF domain-like"/>
    <property type="match status" value="1"/>
</dbReference>
<dbReference type="RefSeq" id="WP_059056846.1">
    <property type="nucleotide sequence ID" value="NZ_CEML01000001.1"/>
</dbReference>
<dbReference type="EMBL" id="LN831302">
    <property type="protein sequence ID" value="CQH56757.1"/>
    <property type="molecule type" value="Genomic_DNA"/>
</dbReference>
<organism evidence="6 7">
    <name type="scientific">Halobacterium hubeiense</name>
    <dbReference type="NCBI Taxonomy" id="1407499"/>
    <lineage>
        <taxon>Archaea</taxon>
        <taxon>Methanobacteriati</taxon>
        <taxon>Methanobacteriota</taxon>
        <taxon>Stenosarchaea group</taxon>
        <taxon>Halobacteria</taxon>
        <taxon>Halobacteriales</taxon>
        <taxon>Halobacteriaceae</taxon>
        <taxon>Halobacterium</taxon>
    </lineage>
</organism>
<proteinExistence type="predicted"/>
<dbReference type="InterPro" id="IPR036390">
    <property type="entry name" value="WH_DNA-bd_sf"/>
</dbReference>
<keyword evidence="1" id="KW-0805">Transcription regulation</keyword>
<dbReference type="Pfam" id="PF01614">
    <property type="entry name" value="IclR_C"/>
    <property type="match status" value="1"/>
</dbReference>
<accession>A0A0U5H0H4</accession>
<dbReference type="PANTHER" id="PTHR30136">
    <property type="entry name" value="HELIX-TURN-HELIX TRANSCRIPTIONAL REGULATOR, ICLR FAMILY"/>
    <property type="match status" value="1"/>
</dbReference>
<dbReference type="PROSITE" id="PS51077">
    <property type="entry name" value="HTH_ICLR"/>
    <property type="match status" value="1"/>
</dbReference>
<reference evidence="7" key="1">
    <citation type="journal article" date="2016" name="Environ. Microbiol.">
        <title>The complete genome of a viable archaeum isolated from 123-million-year-old rock salt.</title>
        <authorList>
            <person name="Jaakkola S.T."/>
            <person name="Pfeiffer F."/>
            <person name="Ravantti J.J."/>
            <person name="Guo Q."/>
            <person name="Liu Y."/>
            <person name="Chen X."/>
            <person name="Ma H."/>
            <person name="Yang C."/>
            <person name="Oksanen H.M."/>
            <person name="Bamford D.H."/>
        </authorList>
    </citation>
    <scope>NUCLEOTIDE SEQUENCE</scope>
    <source>
        <strain evidence="7">JI20-1</strain>
    </source>
</reference>
<dbReference type="SMART" id="SM00346">
    <property type="entry name" value="HTH_ICLR"/>
    <property type="match status" value="1"/>
</dbReference>
<keyword evidence="2" id="KW-0238">DNA-binding</keyword>
<keyword evidence="3" id="KW-0804">Transcription</keyword>
<evidence type="ECO:0000313" key="7">
    <source>
        <dbReference type="Proteomes" id="UP000066737"/>
    </source>
</evidence>
<evidence type="ECO:0000256" key="2">
    <source>
        <dbReference type="ARBA" id="ARBA00023125"/>
    </source>
</evidence>
<dbReference type="Proteomes" id="UP000066737">
    <property type="component" value="Chromosome I"/>
</dbReference>
<protein>
    <submittedName>
        <fullName evidence="6">IclR family transcription regulator</fullName>
    </submittedName>
</protein>
<dbReference type="Gene3D" id="3.30.450.40">
    <property type="match status" value="1"/>
</dbReference>
<evidence type="ECO:0000259" key="5">
    <source>
        <dbReference type="PROSITE" id="PS51078"/>
    </source>
</evidence>
<gene>
    <name evidence="6" type="ORF">HHUB_2427</name>
</gene>
<dbReference type="InterPro" id="IPR050707">
    <property type="entry name" value="HTH_MetabolicPath_Reg"/>
</dbReference>
<dbReference type="PROSITE" id="PS51078">
    <property type="entry name" value="ICLR_ED"/>
    <property type="match status" value="1"/>
</dbReference>
<sequence>MPNGPTTRTGVKSDETLFAVLAAVRESDGAGVTELADRLDVAKSTVHNHLATMREHGFVVKRDGKYHLGLELFNYGQAVRNDREVYRAARPVVDDLVAATGEMVWLFTPEDGRVMYLYGGAGETGIDVDTILGSWDYMHCTSGGKAILAHYSEEEVDDVVERHGLPARTPNTVTDREELDAELEAVRERGYALNLGEDLEGIHALAVPLRYEDALVGSLAVAGPAHRVSRERCETELLDQLRASTNDIELNLAYS</sequence>
<dbReference type="OrthoDB" id="14763at2157"/>
<evidence type="ECO:0000313" key="6">
    <source>
        <dbReference type="EMBL" id="CQH56757.1"/>
    </source>
</evidence>
<dbReference type="InterPro" id="IPR036388">
    <property type="entry name" value="WH-like_DNA-bd_sf"/>
</dbReference>
<dbReference type="GeneID" id="26659066"/>